<dbReference type="EMBL" id="BAFK01000001">
    <property type="protein sequence ID" value="GAB57353.1"/>
    <property type="molecule type" value="Genomic_DNA"/>
</dbReference>
<evidence type="ECO:0008006" key="3">
    <source>
        <dbReference type="Google" id="ProtNLM"/>
    </source>
</evidence>
<organism evidence="1 2">
    <name type="scientific">Rheinheimera nanhaiensis E407-8</name>
    <dbReference type="NCBI Taxonomy" id="562729"/>
    <lineage>
        <taxon>Bacteria</taxon>
        <taxon>Pseudomonadati</taxon>
        <taxon>Pseudomonadota</taxon>
        <taxon>Gammaproteobacteria</taxon>
        <taxon>Chromatiales</taxon>
        <taxon>Chromatiaceae</taxon>
        <taxon>Rheinheimera</taxon>
    </lineage>
</organism>
<proteinExistence type="predicted"/>
<dbReference type="InterPro" id="IPR046516">
    <property type="entry name" value="DUF6694"/>
</dbReference>
<evidence type="ECO:0000313" key="1">
    <source>
        <dbReference type="EMBL" id="GAB57353.1"/>
    </source>
</evidence>
<dbReference type="AlphaFoldDB" id="I1DTH5"/>
<protein>
    <recommendedName>
        <fullName evidence="3">Lipoprotein</fullName>
    </recommendedName>
</protein>
<sequence length="113" mass="12540">MKQIFLALLITIVAGCASNKRDYIFDGSTVESTKQGVTEVTKRLKPAEKIEFVMALMAIQFSDVTSVYDILGDPTMTDEMNYFIIGKKIDGLNYYQVLELAKSSPTKVSVSSK</sequence>
<comment type="caution">
    <text evidence="1">The sequence shown here is derived from an EMBL/GenBank/DDBJ whole genome shotgun (WGS) entry which is preliminary data.</text>
</comment>
<dbReference type="RefSeq" id="WP_008218039.1">
    <property type="nucleotide sequence ID" value="NZ_BAFK01000001.1"/>
</dbReference>
<dbReference type="Proteomes" id="UP000004374">
    <property type="component" value="Unassembled WGS sequence"/>
</dbReference>
<dbReference type="OrthoDB" id="6402231at2"/>
<reference evidence="1 2" key="1">
    <citation type="journal article" date="2012" name="J. Bacteriol.">
        <title>Genome Sequence of the Protease-Producing Bacterium Rheinheimera nanhaiensis E407-8T, Isolated from Deep-Sea Sediment of the South China Sea.</title>
        <authorList>
            <person name="Zhang X.-Y."/>
            <person name="Zhang Y.-J."/>
            <person name="Qin Q.-L."/>
            <person name="Xie B.-B."/>
            <person name="Chen X.-L."/>
            <person name="Zhou B.-C."/>
            <person name="Zhang Y.-Z."/>
        </authorList>
    </citation>
    <scope>NUCLEOTIDE SEQUENCE [LARGE SCALE GENOMIC DNA]</scope>
    <source>
        <strain evidence="1 2">E407-8</strain>
    </source>
</reference>
<keyword evidence="2" id="KW-1185">Reference proteome</keyword>
<name>I1DTH5_9GAMM</name>
<dbReference type="Pfam" id="PF20404">
    <property type="entry name" value="DUF6694"/>
    <property type="match status" value="1"/>
</dbReference>
<dbReference type="PROSITE" id="PS51257">
    <property type="entry name" value="PROKAR_LIPOPROTEIN"/>
    <property type="match status" value="1"/>
</dbReference>
<accession>I1DTH5</accession>
<gene>
    <name evidence="1" type="ORF">RNAN_0316</name>
</gene>
<evidence type="ECO:0000313" key="2">
    <source>
        <dbReference type="Proteomes" id="UP000004374"/>
    </source>
</evidence>